<evidence type="ECO:0000256" key="4">
    <source>
        <dbReference type="ARBA" id="ARBA00011271"/>
    </source>
</evidence>
<sequence>MPSTLYDKLWRSHVVVEEAGGVSLVYIDRAMLHEVSSPQAFAALREKGLQVRHPAAFLAVADHSVPTRGRDRPIADPQARAQVELLQKNATDFGIDMIGLDDRRQGIVHVTGPEQGFTLPGLTLVCGDSHTATHGAFGTLAFGIGSGECESVLATQVLRLTKAKTLRVNVHGDLPPGVEAKDIILAVVGKLGSNGAIGHAIEYCGPAIRALSMEGRMTLCNMSIEAGSRTGLVAPDDTTFAWLKGRPLAPKDADWDAAVTYWRTLPSDDGAVFDREIDIDVTKLVPQVSWGTSPDQVVDVTGRVPDPAHAVDTETAAKMVKALSYMGLTPGMPVRDIAIDHVFIGSCTNGRIEDLRIAARILKDRHVADGVQALVVPGSKAVKQQAEGEGLDAIFRAAGFDWREPGCSLCVAMNDDRLPPGARCASTSNRNFEGRQGQGARTHLMGPAMAAASAIAGQITDPRDFLGEA</sequence>
<dbReference type="EC" id="4.2.1.33" evidence="13"/>
<dbReference type="NCBIfam" id="NF009116">
    <property type="entry name" value="PRK12466.1"/>
    <property type="match status" value="1"/>
</dbReference>
<evidence type="ECO:0000313" key="15">
    <source>
        <dbReference type="EMBL" id="OYQ31591.1"/>
    </source>
</evidence>
<evidence type="ECO:0000256" key="6">
    <source>
        <dbReference type="ARBA" id="ARBA00022485"/>
    </source>
</evidence>
<evidence type="ECO:0000313" key="16">
    <source>
        <dbReference type="Proteomes" id="UP000216998"/>
    </source>
</evidence>
<evidence type="ECO:0000256" key="10">
    <source>
        <dbReference type="ARBA" id="ARBA00023014"/>
    </source>
</evidence>
<evidence type="ECO:0000256" key="8">
    <source>
        <dbReference type="ARBA" id="ARBA00022723"/>
    </source>
</evidence>
<evidence type="ECO:0000256" key="7">
    <source>
        <dbReference type="ARBA" id="ARBA00022605"/>
    </source>
</evidence>
<accession>A0A255YQY1</accession>
<dbReference type="GO" id="GO:0051539">
    <property type="term" value="F:4 iron, 4 sulfur cluster binding"/>
    <property type="evidence" value="ECO:0007669"/>
    <property type="project" value="UniProtKB-KW"/>
</dbReference>
<dbReference type="PRINTS" id="PR00415">
    <property type="entry name" value="ACONITASE"/>
</dbReference>
<keyword evidence="7 13" id="KW-0028">Amino-acid biosynthesis</keyword>
<keyword evidence="16" id="KW-1185">Reference proteome</keyword>
<dbReference type="PROSITE" id="PS00450">
    <property type="entry name" value="ACONITASE_1"/>
    <property type="match status" value="1"/>
</dbReference>
<feature type="domain" description="Aconitase/3-isopropylmalate dehydratase large subunit alpha/beta/alpha" evidence="14">
    <location>
        <begin position="7"/>
        <end position="457"/>
    </location>
</feature>
<proteinExistence type="inferred from homology"/>
<dbReference type="CDD" id="cd01583">
    <property type="entry name" value="IPMI"/>
    <property type="match status" value="1"/>
</dbReference>
<keyword evidence="8 13" id="KW-0479">Metal-binding</keyword>
<dbReference type="GO" id="GO:0003861">
    <property type="term" value="F:3-isopropylmalate dehydratase activity"/>
    <property type="evidence" value="ECO:0007669"/>
    <property type="project" value="UniProtKB-UniRule"/>
</dbReference>
<evidence type="ECO:0000256" key="5">
    <source>
        <dbReference type="ARBA" id="ARBA00022430"/>
    </source>
</evidence>
<dbReference type="Proteomes" id="UP000216998">
    <property type="component" value="Unassembled WGS sequence"/>
</dbReference>
<dbReference type="SUPFAM" id="SSF53732">
    <property type="entry name" value="Aconitase iron-sulfur domain"/>
    <property type="match status" value="1"/>
</dbReference>
<dbReference type="InterPro" id="IPR050067">
    <property type="entry name" value="IPM_dehydratase_rel_enz"/>
</dbReference>
<evidence type="ECO:0000256" key="13">
    <source>
        <dbReference type="HAMAP-Rule" id="MF_01026"/>
    </source>
</evidence>
<keyword evidence="12 13" id="KW-0100">Branched-chain amino acid biosynthesis</keyword>
<feature type="binding site" evidence="13">
    <location>
        <position position="410"/>
    </location>
    <ligand>
        <name>[4Fe-4S] cluster</name>
        <dbReference type="ChEBI" id="CHEBI:49883"/>
    </ligand>
</feature>
<gene>
    <name evidence="13 15" type="primary">leuC</name>
    <name evidence="15" type="ORF">CHU95_20850</name>
</gene>
<dbReference type="PANTHER" id="PTHR43822">
    <property type="entry name" value="HOMOACONITASE, MITOCHONDRIAL-RELATED"/>
    <property type="match status" value="1"/>
</dbReference>
<comment type="function">
    <text evidence="2 13">Catalyzes the isomerization between 2-isopropylmalate and 3-isopropylmalate, via the formation of 2-isopropylmaleate.</text>
</comment>
<protein>
    <recommendedName>
        <fullName evidence="13">3-isopropylmalate dehydratase large subunit</fullName>
        <ecNumber evidence="13">4.2.1.33</ecNumber>
    </recommendedName>
    <alternativeName>
        <fullName evidence="13">Alpha-IPM isomerase</fullName>
        <shortName evidence="13">IPMI</shortName>
    </alternativeName>
    <alternativeName>
        <fullName evidence="13">Isopropylmalate isomerase</fullName>
    </alternativeName>
</protein>
<evidence type="ECO:0000256" key="12">
    <source>
        <dbReference type="ARBA" id="ARBA00023304"/>
    </source>
</evidence>
<evidence type="ECO:0000256" key="11">
    <source>
        <dbReference type="ARBA" id="ARBA00023239"/>
    </source>
</evidence>
<evidence type="ECO:0000256" key="9">
    <source>
        <dbReference type="ARBA" id="ARBA00023004"/>
    </source>
</evidence>
<keyword evidence="6 13" id="KW-0004">4Fe-4S</keyword>
<keyword evidence="11 13" id="KW-0456">Lyase</keyword>
<dbReference type="GO" id="GO:0046872">
    <property type="term" value="F:metal ion binding"/>
    <property type="evidence" value="ECO:0007669"/>
    <property type="project" value="UniProtKB-KW"/>
</dbReference>
<dbReference type="AlphaFoldDB" id="A0A255YQY1"/>
<keyword evidence="5 13" id="KW-0432">Leucine biosynthesis</keyword>
<dbReference type="InterPro" id="IPR015931">
    <property type="entry name" value="Acnase/IPM_dHydase_lsu_aba_1/3"/>
</dbReference>
<name>A0A255YQY1_9PROT</name>
<dbReference type="NCBIfam" id="NF004016">
    <property type="entry name" value="PRK05478.1"/>
    <property type="match status" value="1"/>
</dbReference>
<comment type="caution">
    <text evidence="15">The sequence shown here is derived from an EMBL/GenBank/DDBJ whole genome shotgun (WGS) entry which is preliminary data.</text>
</comment>
<organism evidence="15 16">
    <name type="scientific">Niveispirillum lacus</name>
    <dbReference type="NCBI Taxonomy" id="1981099"/>
    <lineage>
        <taxon>Bacteria</taxon>
        <taxon>Pseudomonadati</taxon>
        <taxon>Pseudomonadota</taxon>
        <taxon>Alphaproteobacteria</taxon>
        <taxon>Rhodospirillales</taxon>
        <taxon>Azospirillaceae</taxon>
        <taxon>Niveispirillum</taxon>
    </lineage>
</organism>
<evidence type="ECO:0000256" key="3">
    <source>
        <dbReference type="ARBA" id="ARBA00004729"/>
    </source>
</evidence>
<dbReference type="FunFam" id="3.30.499.10:FF:000007">
    <property type="entry name" value="3-isopropylmalate dehydratase large subunit"/>
    <property type="match status" value="1"/>
</dbReference>
<comment type="subunit">
    <text evidence="4 13">Heterodimer of LeuC and LeuD.</text>
</comment>
<dbReference type="GO" id="GO:0009098">
    <property type="term" value="P:L-leucine biosynthetic process"/>
    <property type="evidence" value="ECO:0007669"/>
    <property type="project" value="UniProtKB-UniRule"/>
</dbReference>
<keyword evidence="9 13" id="KW-0408">Iron</keyword>
<dbReference type="NCBIfam" id="TIGR00170">
    <property type="entry name" value="leuC"/>
    <property type="match status" value="1"/>
</dbReference>
<evidence type="ECO:0000256" key="1">
    <source>
        <dbReference type="ARBA" id="ARBA00000491"/>
    </source>
</evidence>
<comment type="cofactor">
    <cofactor evidence="13">
        <name>[4Fe-4S] cluster</name>
        <dbReference type="ChEBI" id="CHEBI:49883"/>
    </cofactor>
    <text evidence="13">Binds 1 [4Fe-4S] cluster per subunit.</text>
</comment>
<dbReference type="UniPathway" id="UPA00048">
    <property type="reaction ID" value="UER00071"/>
</dbReference>
<keyword evidence="10 13" id="KW-0411">Iron-sulfur</keyword>
<comment type="similarity">
    <text evidence="13">Belongs to the aconitase/IPM isomerase family. LeuC type 1 subfamily.</text>
</comment>
<dbReference type="InterPro" id="IPR018136">
    <property type="entry name" value="Aconitase_4Fe-4S_BS"/>
</dbReference>
<dbReference type="InterPro" id="IPR036008">
    <property type="entry name" value="Aconitase_4Fe-4S_dom"/>
</dbReference>
<feature type="binding site" evidence="13">
    <location>
        <position position="407"/>
    </location>
    <ligand>
        <name>[4Fe-4S] cluster</name>
        <dbReference type="ChEBI" id="CHEBI:49883"/>
    </ligand>
</feature>
<evidence type="ECO:0000259" key="14">
    <source>
        <dbReference type="Pfam" id="PF00330"/>
    </source>
</evidence>
<dbReference type="InterPro" id="IPR004430">
    <property type="entry name" value="3-IsopropMal_deHydase_lsu"/>
</dbReference>
<dbReference type="InterPro" id="IPR033941">
    <property type="entry name" value="IPMI_cat"/>
</dbReference>
<dbReference type="Gene3D" id="3.30.499.10">
    <property type="entry name" value="Aconitase, domain 3"/>
    <property type="match status" value="2"/>
</dbReference>
<reference evidence="15 16" key="1">
    <citation type="submission" date="2017-07" db="EMBL/GenBank/DDBJ databases">
        <title>Niveispirillum cyanobacteriorum sp. nov., isolated from cyanobacterial aggregates in a eutrophic lake.</title>
        <authorList>
            <person name="Cai H."/>
        </authorList>
    </citation>
    <scope>NUCLEOTIDE SEQUENCE [LARGE SCALE GENOMIC DNA]</scope>
    <source>
        <strain evidence="16">TH1-14</strain>
    </source>
</reference>
<dbReference type="OrthoDB" id="9802769at2"/>
<dbReference type="HAMAP" id="MF_01026">
    <property type="entry name" value="LeuC_type1"/>
    <property type="match status" value="1"/>
</dbReference>
<dbReference type="RefSeq" id="WP_094458274.1">
    <property type="nucleotide sequence ID" value="NZ_NOXU01000032.1"/>
</dbReference>
<dbReference type="PROSITE" id="PS01244">
    <property type="entry name" value="ACONITASE_2"/>
    <property type="match status" value="1"/>
</dbReference>
<dbReference type="InterPro" id="IPR001030">
    <property type="entry name" value="Acoase/IPM_deHydtase_lsu_aba"/>
</dbReference>
<comment type="pathway">
    <text evidence="3 13">Amino-acid biosynthesis; L-leucine biosynthesis; L-leucine from 3-methyl-2-oxobutanoate: step 2/4.</text>
</comment>
<feature type="binding site" evidence="13">
    <location>
        <position position="347"/>
    </location>
    <ligand>
        <name>[4Fe-4S] cluster</name>
        <dbReference type="ChEBI" id="CHEBI:49883"/>
    </ligand>
</feature>
<dbReference type="EMBL" id="NOXU01000032">
    <property type="protein sequence ID" value="OYQ31591.1"/>
    <property type="molecule type" value="Genomic_DNA"/>
</dbReference>
<dbReference type="Pfam" id="PF00330">
    <property type="entry name" value="Aconitase"/>
    <property type="match status" value="1"/>
</dbReference>
<dbReference type="PANTHER" id="PTHR43822:SF9">
    <property type="entry name" value="3-ISOPROPYLMALATE DEHYDRATASE"/>
    <property type="match status" value="1"/>
</dbReference>
<comment type="catalytic activity">
    <reaction evidence="1 13">
        <text>(2R,3S)-3-isopropylmalate = (2S)-2-isopropylmalate</text>
        <dbReference type="Rhea" id="RHEA:32287"/>
        <dbReference type="ChEBI" id="CHEBI:1178"/>
        <dbReference type="ChEBI" id="CHEBI:35121"/>
        <dbReference type="EC" id="4.2.1.33"/>
    </reaction>
</comment>
<evidence type="ECO:0000256" key="2">
    <source>
        <dbReference type="ARBA" id="ARBA00002695"/>
    </source>
</evidence>